<dbReference type="OrthoDB" id="199137at2157"/>
<evidence type="ECO:0000313" key="2">
    <source>
        <dbReference type="EMBL" id="SDY39933.1"/>
    </source>
</evidence>
<evidence type="ECO:0000313" key="3">
    <source>
        <dbReference type="Proteomes" id="UP000199079"/>
    </source>
</evidence>
<dbReference type="EMBL" id="FNPC01000005">
    <property type="protein sequence ID" value="SDY39933.1"/>
    <property type="molecule type" value="Genomic_DNA"/>
</dbReference>
<dbReference type="Proteomes" id="UP000199079">
    <property type="component" value="Unassembled WGS sequence"/>
</dbReference>
<keyword evidence="3" id="KW-1185">Reference proteome</keyword>
<gene>
    <name evidence="2" type="ORF">SAMN05216564_10533</name>
</gene>
<dbReference type="AlphaFoldDB" id="A0A1H3JIZ3"/>
<sequence>MTGGNLLHKIVSKIDDFDERDINELPPLYDSVDVDALQAVVESGVERVEFRHAGYHIVITHNEVSVRNIIEDRNEQ</sequence>
<protein>
    <recommendedName>
        <fullName evidence="1">Halobacterial output domain-containing protein</fullName>
    </recommendedName>
</protein>
<reference evidence="3" key="1">
    <citation type="submission" date="2016-10" db="EMBL/GenBank/DDBJ databases">
        <authorList>
            <person name="Varghese N."/>
            <person name="Submissions S."/>
        </authorList>
    </citation>
    <scope>NUCLEOTIDE SEQUENCE [LARGE SCALE GENOMIC DNA]</scope>
    <source>
        <strain evidence="3">DC30,IBRC 10041,KCTC 4046</strain>
    </source>
</reference>
<dbReference type="RefSeq" id="WP_176819469.1">
    <property type="nucleotide sequence ID" value="NZ_FNPC01000005.1"/>
</dbReference>
<accession>A0A1H3JIZ3</accession>
<proteinExistence type="predicted"/>
<dbReference type="Pfam" id="PF18545">
    <property type="entry name" value="HalOD1"/>
    <property type="match status" value="1"/>
</dbReference>
<organism evidence="2 3">
    <name type="scientific">Halopenitus persicus</name>
    <dbReference type="NCBI Taxonomy" id="1048396"/>
    <lineage>
        <taxon>Archaea</taxon>
        <taxon>Methanobacteriati</taxon>
        <taxon>Methanobacteriota</taxon>
        <taxon>Stenosarchaea group</taxon>
        <taxon>Halobacteria</taxon>
        <taxon>Halobacteriales</taxon>
        <taxon>Haloferacaceae</taxon>
        <taxon>Halopenitus</taxon>
    </lineage>
</organism>
<dbReference type="InterPro" id="IPR040624">
    <property type="entry name" value="HalOD1"/>
</dbReference>
<evidence type="ECO:0000259" key="1">
    <source>
        <dbReference type="Pfam" id="PF18545"/>
    </source>
</evidence>
<feature type="domain" description="Halobacterial output" evidence="1">
    <location>
        <begin position="8"/>
        <end position="66"/>
    </location>
</feature>
<name>A0A1H3JIZ3_9EURY</name>